<evidence type="ECO:0000256" key="1">
    <source>
        <dbReference type="SAM" id="Phobius"/>
    </source>
</evidence>
<evidence type="ECO:0000313" key="4">
    <source>
        <dbReference type="Proteomes" id="UP000886657"/>
    </source>
</evidence>
<feature type="transmembrane region" description="Helical" evidence="1">
    <location>
        <begin position="12"/>
        <end position="35"/>
    </location>
</feature>
<feature type="transmembrane region" description="Helical" evidence="1">
    <location>
        <begin position="55"/>
        <end position="77"/>
    </location>
</feature>
<feature type="domain" description="Copper resistance protein D" evidence="2">
    <location>
        <begin position="51"/>
        <end position="150"/>
    </location>
</feature>
<evidence type="ECO:0000259" key="2">
    <source>
        <dbReference type="Pfam" id="PF05425"/>
    </source>
</evidence>
<organism evidence="3 4">
    <name type="scientific">Candidatus Geothrix skivensis</name>
    <dbReference type="NCBI Taxonomy" id="2954439"/>
    <lineage>
        <taxon>Bacteria</taxon>
        <taxon>Pseudomonadati</taxon>
        <taxon>Acidobacteriota</taxon>
        <taxon>Holophagae</taxon>
        <taxon>Holophagales</taxon>
        <taxon>Holophagaceae</taxon>
        <taxon>Geothrix</taxon>
    </lineage>
</organism>
<reference evidence="3" key="1">
    <citation type="submission" date="2020-10" db="EMBL/GenBank/DDBJ databases">
        <title>Connecting structure to function with the recovery of over 1000 high-quality activated sludge metagenome-assembled genomes encoding full-length rRNA genes using long-read sequencing.</title>
        <authorList>
            <person name="Singleton C.M."/>
            <person name="Petriglieri F."/>
            <person name="Kristensen J.M."/>
            <person name="Kirkegaard R.H."/>
            <person name="Michaelsen T.Y."/>
            <person name="Andersen M.H."/>
            <person name="Karst S.M."/>
            <person name="Dueholm M.S."/>
            <person name="Nielsen P.H."/>
            <person name="Albertsen M."/>
        </authorList>
    </citation>
    <scope>NUCLEOTIDE SEQUENCE</scope>
    <source>
        <strain evidence="3">Skiv_18-Q3-R9-52_MAXAC.067</strain>
    </source>
</reference>
<keyword evidence="1" id="KW-0472">Membrane</keyword>
<dbReference type="EMBL" id="JADKIO010000009">
    <property type="protein sequence ID" value="MBK9797258.1"/>
    <property type="molecule type" value="Genomic_DNA"/>
</dbReference>
<name>A0A9D7SI21_9BACT</name>
<evidence type="ECO:0000313" key="3">
    <source>
        <dbReference type="EMBL" id="MBK9797258.1"/>
    </source>
</evidence>
<keyword evidence="1" id="KW-1133">Transmembrane helix</keyword>
<sequence length="153" mass="17058">MTPFARELFVLLHLLGAITWFGGMWFAYFCLRPAAAKSLNPPERLPLWTATFEYFLRYIAIAVVVIVISGFALLLQVGIRVAPVGWLVMAALGMVMTMVFGYVYISLFPRLRAHCLASAWPSAAIVMNEIRRLVAVNLILALCTVVAAVFSRY</sequence>
<dbReference type="AlphaFoldDB" id="A0A9D7SI21"/>
<gene>
    <name evidence="3" type="ORF">IPP58_12335</name>
</gene>
<dbReference type="Proteomes" id="UP000886657">
    <property type="component" value="Unassembled WGS sequence"/>
</dbReference>
<feature type="transmembrane region" description="Helical" evidence="1">
    <location>
        <begin position="134"/>
        <end position="151"/>
    </location>
</feature>
<dbReference type="GO" id="GO:0016020">
    <property type="term" value="C:membrane"/>
    <property type="evidence" value="ECO:0007669"/>
    <property type="project" value="InterPro"/>
</dbReference>
<keyword evidence="1" id="KW-0812">Transmembrane</keyword>
<dbReference type="InterPro" id="IPR008457">
    <property type="entry name" value="Cu-R_CopD_dom"/>
</dbReference>
<dbReference type="Pfam" id="PF05425">
    <property type="entry name" value="CopD"/>
    <property type="match status" value="1"/>
</dbReference>
<comment type="caution">
    <text evidence="3">The sequence shown here is derived from an EMBL/GenBank/DDBJ whole genome shotgun (WGS) entry which is preliminary data.</text>
</comment>
<accession>A0A9D7SI21</accession>
<protein>
    <submittedName>
        <fullName evidence="3">CopD family protein</fullName>
    </submittedName>
</protein>
<proteinExistence type="predicted"/>
<feature type="transmembrane region" description="Helical" evidence="1">
    <location>
        <begin position="84"/>
        <end position="105"/>
    </location>
</feature>